<evidence type="ECO:0000259" key="3">
    <source>
        <dbReference type="Pfam" id="PF07859"/>
    </source>
</evidence>
<dbReference type="Pfam" id="PF07859">
    <property type="entry name" value="Abhydrolase_3"/>
    <property type="match status" value="1"/>
</dbReference>
<keyword evidence="1 4" id="KW-0378">Hydrolase</keyword>
<name>A0A5R9AN89_9MICC</name>
<dbReference type="InterPro" id="IPR013094">
    <property type="entry name" value="AB_hydrolase_3"/>
</dbReference>
<dbReference type="EMBL" id="VAWA01000001">
    <property type="protein sequence ID" value="TLP80077.1"/>
    <property type="molecule type" value="Genomic_DNA"/>
</dbReference>
<evidence type="ECO:0000256" key="2">
    <source>
        <dbReference type="SAM" id="MobiDB-lite"/>
    </source>
</evidence>
<dbReference type="Gene3D" id="3.40.50.1820">
    <property type="entry name" value="alpha/beta hydrolase"/>
    <property type="match status" value="1"/>
</dbReference>
<feature type="domain" description="Alpha/beta hydrolase fold-3" evidence="3">
    <location>
        <begin position="57"/>
        <end position="263"/>
    </location>
</feature>
<gene>
    <name evidence="4" type="ORF">FEF27_00080</name>
</gene>
<dbReference type="GO" id="GO:0016787">
    <property type="term" value="F:hydrolase activity"/>
    <property type="evidence" value="ECO:0007669"/>
    <property type="project" value="UniProtKB-KW"/>
</dbReference>
<organism evidence="4 5">
    <name type="scientific">Nesterenkonia sphaerica</name>
    <dbReference type="NCBI Taxonomy" id="1804988"/>
    <lineage>
        <taxon>Bacteria</taxon>
        <taxon>Bacillati</taxon>
        <taxon>Actinomycetota</taxon>
        <taxon>Actinomycetes</taxon>
        <taxon>Micrococcales</taxon>
        <taxon>Micrococcaceae</taxon>
        <taxon>Nesterenkonia</taxon>
    </lineage>
</organism>
<dbReference type="SUPFAM" id="SSF53474">
    <property type="entry name" value="alpha/beta-Hydrolases"/>
    <property type="match status" value="1"/>
</dbReference>
<dbReference type="PANTHER" id="PTHR48081">
    <property type="entry name" value="AB HYDROLASE SUPERFAMILY PROTEIN C4A8.06C"/>
    <property type="match status" value="1"/>
</dbReference>
<feature type="region of interest" description="Disordered" evidence="2">
    <location>
        <begin position="1"/>
        <end position="20"/>
    </location>
</feature>
<evidence type="ECO:0000313" key="4">
    <source>
        <dbReference type="EMBL" id="TLP80077.1"/>
    </source>
</evidence>
<evidence type="ECO:0000313" key="5">
    <source>
        <dbReference type="Proteomes" id="UP000306544"/>
    </source>
</evidence>
<protein>
    <submittedName>
        <fullName evidence="4">Alpha/beta hydrolase</fullName>
    </submittedName>
</protein>
<reference evidence="4 5" key="1">
    <citation type="submission" date="2019-05" db="EMBL/GenBank/DDBJ databases">
        <title>Nesterenkonia sp. GY239, isolated from the Southern Atlantic Ocean.</title>
        <authorList>
            <person name="Zhang G."/>
        </authorList>
    </citation>
    <scope>NUCLEOTIDE SEQUENCE [LARGE SCALE GENOMIC DNA]</scope>
    <source>
        <strain evidence="4 5">GY239</strain>
    </source>
</reference>
<dbReference type="InterPro" id="IPR029058">
    <property type="entry name" value="AB_hydrolase_fold"/>
</dbReference>
<dbReference type="PANTHER" id="PTHR48081:SF8">
    <property type="entry name" value="ALPHA_BETA HYDROLASE FOLD-3 DOMAIN-CONTAINING PROTEIN-RELATED"/>
    <property type="match status" value="1"/>
</dbReference>
<dbReference type="AlphaFoldDB" id="A0A5R9AN89"/>
<dbReference type="Proteomes" id="UP000306544">
    <property type="component" value="Unassembled WGS sequence"/>
</dbReference>
<keyword evidence="5" id="KW-1185">Reference proteome</keyword>
<accession>A0A5R9AN89</accession>
<dbReference type="OrthoDB" id="9803828at2"/>
<proteinExistence type="predicted"/>
<sequence length="294" mass="30972">MRRELADGTPGEPPPDLSAGGRVKVEERQIPGPYGAPDITVLILTPAEAAGTTAGIYYIHGGGMVMGTRRNGVESLVSYAAEGLATVVSVEYRLAPEHPHPAPVQDCYAGLVWTAQNASALGIEPARLLIAGTSAGGGLAAGTALMARDLSYPALSHQVLVAPMLDDRIQTPSSQMLDGAGSWDREENRKGWTALLGNQRGGPDVSPYAAAARAEDLSGLPRTYLDCGSSETFRDEVLDYAQRLSAAGVSVDLHMWGGGFHCFDSAVPQAQMSRTSASVRDAFLRRALAERPSQ</sequence>
<evidence type="ECO:0000256" key="1">
    <source>
        <dbReference type="ARBA" id="ARBA00022801"/>
    </source>
</evidence>
<dbReference type="InterPro" id="IPR050300">
    <property type="entry name" value="GDXG_lipolytic_enzyme"/>
</dbReference>
<comment type="caution">
    <text evidence="4">The sequence shown here is derived from an EMBL/GenBank/DDBJ whole genome shotgun (WGS) entry which is preliminary data.</text>
</comment>